<feature type="compositionally biased region" description="Low complexity" evidence="1">
    <location>
        <begin position="126"/>
        <end position="136"/>
    </location>
</feature>
<keyword evidence="3" id="KW-1185">Reference proteome</keyword>
<reference evidence="2 3" key="1">
    <citation type="submission" date="2013-12" db="EMBL/GenBank/DDBJ databases">
        <title>Draft genome of the parsitic nematode Ancylostoma duodenale.</title>
        <authorList>
            <person name="Mitreva M."/>
        </authorList>
    </citation>
    <scope>NUCLEOTIDE SEQUENCE [LARGE SCALE GENOMIC DNA]</scope>
    <source>
        <strain evidence="2 3">Zhejiang</strain>
    </source>
</reference>
<evidence type="ECO:0000256" key="1">
    <source>
        <dbReference type="SAM" id="MobiDB-lite"/>
    </source>
</evidence>
<proteinExistence type="predicted"/>
<dbReference type="OrthoDB" id="5800121at2759"/>
<gene>
    <name evidence="2" type="ORF">ANCDUO_02117</name>
</gene>
<evidence type="ECO:0000313" key="3">
    <source>
        <dbReference type="Proteomes" id="UP000054047"/>
    </source>
</evidence>
<dbReference type="EMBL" id="KN726653">
    <property type="protein sequence ID" value="KIH67550.1"/>
    <property type="molecule type" value="Genomic_DNA"/>
</dbReference>
<organism evidence="2 3">
    <name type="scientific">Ancylostoma duodenale</name>
    <dbReference type="NCBI Taxonomy" id="51022"/>
    <lineage>
        <taxon>Eukaryota</taxon>
        <taxon>Metazoa</taxon>
        <taxon>Ecdysozoa</taxon>
        <taxon>Nematoda</taxon>
        <taxon>Chromadorea</taxon>
        <taxon>Rhabditida</taxon>
        <taxon>Rhabditina</taxon>
        <taxon>Rhabditomorpha</taxon>
        <taxon>Strongyloidea</taxon>
        <taxon>Ancylostomatidae</taxon>
        <taxon>Ancylostomatinae</taxon>
        <taxon>Ancylostoma</taxon>
    </lineage>
</organism>
<dbReference type="PANTHER" id="PTHR46238:SF8">
    <property type="entry name" value="ENDONUCLEASE_EXONUCLEASE_PHOSPHATASE DOMAIN-CONTAINING PROTEIN"/>
    <property type="match status" value="1"/>
</dbReference>
<dbReference type="PANTHER" id="PTHR46238">
    <property type="entry name" value="REVERSE TRANSCRIPTASE DOMAIN-CONTAINING PROTEIN"/>
    <property type="match status" value="1"/>
</dbReference>
<name>A0A0C2H1C5_9BILA</name>
<feature type="region of interest" description="Disordered" evidence="1">
    <location>
        <begin position="112"/>
        <end position="136"/>
    </location>
</feature>
<accession>A0A0C2H1C5</accession>
<dbReference type="AlphaFoldDB" id="A0A0C2H1C5"/>
<protein>
    <submittedName>
        <fullName evidence="2">Uncharacterized protein</fullName>
    </submittedName>
</protein>
<dbReference type="Proteomes" id="UP000054047">
    <property type="component" value="Unassembled WGS sequence"/>
</dbReference>
<sequence>MEMKMLRWMSDITRLDHICTEDIRQRLGVAPITDKLREARLRWFGHVLRADSDSVCKVDFNLDVAGKRPNKCPKQRWMDTLHADQKAAGIHPEQAQDRTEWRQRIKRADLATKRGKRLRRRRRRQQGSFRNNLKNINNMRNPRYTVLCLNFNSFTVDFDWPGNGAIQRFESNNCNPVLSNRPALSIL</sequence>
<feature type="compositionally biased region" description="Basic residues" evidence="1">
    <location>
        <begin position="113"/>
        <end position="125"/>
    </location>
</feature>
<evidence type="ECO:0000313" key="2">
    <source>
        <dbReference type="EMBL" id="KIH67550.1"/>
    </source>
</evidence>